<dbReference type="InterPro" id="IPR036388">
    <property type="entry name" value="WH-like_DNA-bd_sf"/>
</dbReference>
<evidence type="ECO:0000313" key="4">
    <source>
        <dbReference type="Proteomes" id="UP000027341"/>
    </source>
</evidence>
<dbReference type="Pfam" id="PF00581">
    <property type="entry name" value="Rhodanese"/>
    <property type="match status" value="1"/>
</dbReference>
<dbReference type="InterPro" id="IPR036390">
    <property type="entry name" value="WH_DNA-bd_sf"/>
</dbReference>
<sequence>MADIKKQLFERLAMVAHCLASPQRIALLDYLAQAERSVEELSQLSGLNFANTSRHLQVLKNHGLVLVKKQGKSRVYEISGEDVILLVRSLRQTAETHIAEMDRLLLDLDANEIFSKQMSRQELLGRLDEKNFVIVDVRPEKEFAQGHIKGAINVSPDQINEAVETLPKGKVVVAYCRGPYCVYSKQLLNALKENGQQSYQLEEGFPEWKAEGFPWMT</sequence>
<organism evidence="3 4">
    <name type="scientific">Hydrogenovibrio marinus</name>
    <dbReference type="NCBI Taxonomy" id="28885"/>
    <lineage>
        <taxon>Bacteria</taxon>
        <taxon>Pseudomonadati</taxon>
        <taxon>Pseudomonadota</taxon>
        <taxon>Gammaproteobacteria</taxon>
        <taxon>Thiotrichales</taxon>
        <taxon>Piscirickettsiaceae</taxon>
        <taxon>Hydrogenovibrio</taxon>
    </lineage>
</organism>
<dbReference type="InterPro" id="IPR050229">
    <property type="entry name" value="GlpE_sulfurtransferase"/>
</dbReference>
<dbReference type="RefSeq" id="WP_029911295.1">
    <property type="nucleotide sequence ID" value="NZ_AP020335.1"/>
</dbReference>
<keyword evidence="4" id="KW-1185">Reference proteome</keyword>
<protein>
    <submittedName>
        <fullName evidence="3">Rhodanese</fullName>
    </submittedName>
</protein>
<feature type="domain" description="Rhodanese" evidence="1">
    <location>
        <begin position="128"/>
        <end position="217"/>
    </location>
</feature>
<accession>A0A066ZR81</accession>
<dbReference type="PANTHER" id="PTHR43031">
    <property type="entry name" value="FAD-DEPENDENT OXIDOREDUCTASE"/>
    <property type="match status" value="1"/>
</dbReference>
<dbReference type="STRING" id="28885.EI16_06915"/>
<dbReference type="Proteomes" id="UP000027341">
    <property type="component" value="Unassembled WGS sequence"/>
</dbReference>
<dbReference type="SMART" id="SM00418">
    <property type="entry name" value="HTH_ARSR"/>
    <property type="match status" value="1"/>
</dbReference>
<comment type="caution">
    <text evidence="3">The sequence shown here is derived from an EMBL/GenBank/DDBJ whole genome shotgun (WGS) entry which is preliminary data.</text>
</comment>
<dbReference type="AlphaFoldDB" id="A0A066ZR81"/>
<dbReference type="Pfam" id="PF01022">
    <property type="entry name" value="HTH_5"/>
    <property type="match status" value="1"/>
</dbReference>
<dbReference type="NCBIfam" id="NF033788">
    <property type="entry name" value="HTH_metalloreg"/>
    <property type="match status" value="1"/>
</dbReference>
<dbReference type="Gene3D" id="1.10.10.10">
    <property type="entry name" value="Winged helix-like DNA-binding domain superfamily/Winged helix DNA-binding domain"/>
    <property type="match status" value="1"/>
</dbReference>
<dbReference type="PANTHER" id="PTHR43031:SF18">
    <property type="entry name" value="RHODANESE-RELATED SULFURTRANSFERASES"/>
    <property type="match status" value="1"/>
</dbReference>
<dbReference type="PROSITE" id="PS50206">
    <property type="entry name" value="RHODANESE_3"/>
    <property type="match status" value="1"/>
</dbReference>
<dbReference type="EMBL" id="JMIU01000001">
    <property type="protein sequence ID" value="KDN96012.1"/>
    <property type="molecule type" value="Genomic_DNA"/>
</dbReference>
<dbReference type="InterPro" id="IPR036873">
    <property type="entry name" value="Rhodanese-like_dom_sf"/>
</dbReference>
<dbReference type="CDD" id="cd00090">
    <property type="entry name" value="HTH_ARSR"/>
    <property type="match status" value="1"/>
</dbReference>
<dbReference type="SUPFAM" id="SSF46785">
    <property type="entry name" value="Winged helix' DNA-binding domain"/>
    <property type="match status" value="1"/>
</dbReference>
<evidence type="ECO:0000259" key="2">
    <source>
        <dbReference type="PROSITE" id="PS50987"/>
    </source>
</evidence>
<dbReference type="SUPFAM" id="SSF52821">
    <property type="entry name" value="Rhodanese/Cell cycle control phosphatase"/>
    <property type="match status" value="1"/>
</dbReference>
<dbReference type="CDD" id="cd00158">
    <property type="entry name" value="RHOD"/>
    <property type="match status" value="1"/>
</dbReference>
<feature type="domain" description="HTH arsR-type" evidence="2">
    <location>
        <begin position="4"/>
        <end position="102"/>
    </location>
</feature>
<dbReference type="Gene3D" id="3.40.250.10">
    <property type="entry name" value="Rhodanese-like domain"/>
    <property type="match status" value="1"/>
</dbReference>
<evidence type="ECO:0000259" key="1">
    <source>
        <dbReference type="PROSITE" id="PS50206"/>
    </source>
</evidence>
<reference evidence="3 4" key="1">
    <citation type="submission" date="2014-04" db="EMBL/GenBank/DDBJ databases">
        <title>Draft genome sequence of Hydrogenovibrio marinus MH-110, a model organism for aerobic H2 metabolism.</title>
        <authorList>
            <person name="Cha H.J."/>
            <person name="Jo B.H."/>
            <person name="Hwang B.H."/>
        </authorList>
    </citation>
    <scope>NUCLEOTIDE SEQUENCE [LARGE SCALE GENOMIC DNA]</scope>
    <source>
        <strain evidence="3 4">MH-110</strain>
    </source>
</reference>
<dbReference type="GO" id="GO:0003700">
    <property type="term" value="F:DNA-binding transcription factor activity"/>
    <property type="evidence" value="ECO:0007669"/>
    <property type="project" value="InterPro"/>
</dbReference>
<dbReference type="PROSITE" id="PS50987">
    <property type="entry name" value="HTH_ARSR_2"/>
    <property type="match status" value="1"/>
</dbReference>
<dbReference type="InterPro" id="IPR001845">
    <property type="entry name" value="HTH_ArsR_DNA-bd_dom"/>
</dbReference>
<proteinExistence type="predicted"/>
<dbReference type="InterPro" id="IPR011991">
    <property type="entry name" value="ArsR-like_HTH"/>
</dbReference>
<dbReference type="InterPro" id="IPR001763">
    <property type="entry name" value="Rhodanese-like_dom"/>
</dbReference>
<name>A0A066ZR81_HYDMR</name>
<dbReference type="PRINTS" id="PR00778">
    <property type="entry name" value="HTHARSR"/>
</dbReference>
<evidence type="ECO:0000313" key="3">
    <source>
        <dbReference type="EMBL" id="KDN96012.1"/>
    </source>
</evidence>
<dbReference type="SMART" id="SM00450">
    <property type="entry name" value="RHOD"/>
    <property type="match status" value="1"/>
</dbReference>
<gene>
    <name evidence="3" type="ORF">EI16_06915</name>
</gene>